<organism evidence="1 2">
    <name type="scientific">Rangifer tarandus platyrhynchus</name>
    <name type="common">Svalbard reindeer</name>
    <dbReference type="NCBI Taxonomy" id="3082113"/>
    <lineage>
        <taxon>Eukaryota</taxon>
        <taxon>Metazoa</taxon>
        <taxon>Chordata</taxon>
        <taxon>Craniata</taxon>
        <taxon>Vertebrata</taxon>
        <taxon>Euteleostomi</taxon>
        <taxon>Mammalia</taxon>
        <taxon>Eutheria</taxon>
        <taxon>Laurasiatheria</taxon>
        <taxon>Artiodactyla</taxon>
        <taxon>Ruminantia</taxon>
        <taxon>Pecora</taxon>
        <taxon>Cervidae</taxon>
        <taxon>Odocoileinae</taxon>
        <taxon>Rangifer</taxon>
    </lineage>
</organism>
<accession>A0AC59YB32</accession>
<evidence type="ECO:0000313" key="2">
    <source>
        <dbReference type="Proteomes" id="UP001162501"/>
    </source>
</evidence>
<evidence type="ECO:0000313" key="1">
    <source>
        <dbReference type="EMBL" id="CAM9544827.1"/>
    </source>
</evidence>
<dbReference type="Proteomes" id="UP001162501">
    <property type="component" value="Chromosome 12"/>
</dbReference>
<reference evidence="1" key="2">
    <citation type="submission" date="2025-03" db="EMBL/GenBank/DDBJ databases">
        <authorList>
            <consortium name="ELIXIR-Norway"/>
            <consortium name="Elixir Norway"/>
        </authorList>
    </citation>
    <scope>NUCLEOTIDE SEQUENCE</scope>
</reference>
<reference evidence="1" key="1">
    <citation type="submission" date="2023-05" db="EMBL/GenBank/DDBJ databases">
        <authorList>
            <consortium name="ELIXIR-Norway"/>
        </authorList>
    </citation>
    <scope>NUCLEOTIDE SEQUENCE</scope>
</reference>
<protein>
    <submittedName>
        <fullName evidence="1">Uncharacterized protein</fullName>
    </submittedName>
</protein>
<dbReference type="EMBL" id="OX596096">
    <property type="protein sequence ID" value="CAM9544827.1"/>
    <property type="molecule type" value="Genomic_DNA"/>
</dbReference>
<gene>
    <name evidence="1" type="ORF">MRATA1EN22A_LOCUS4021</name>
</gene>
<sequence length="123" mass="13494">MKPQFGSPHCGGSPTSQDLSRVGSLPLPIALTAKPQRAVTTIYLQARFSSRTPALCPESRVSLISSPSAQQAQDLFVEEAHVPDLSIYGSYDPIPDHLSSLLTRGYFRIRVYTPETTLCFRSL</sequence>
<name>A0AC59YB32_RANTA</name>
<proteinExistence type="predicted"/>